<evidence type="ECO:0000313" key="2">
    <source>
        <dbReference type="Proteomes" id="UP000199356"/>
    </source>
</evidence>
<protein>
    <submittedName>
        <fullName evidence="1">Uncharacterized protein</fullName>
    </submittedName>
</protein>
<dbReference type="Proteomes" id="UP000199356">
    <property type="component" value="Unassembled WGS sequence"/>
</dbReference>
<gene>
    <name evidence="1" type="ORF">SAMN04488047_1434</name>
</gene>
<name>A0A1I5WBD1_9RHOB</name>
<keyword evidence="2" id="KW-1185">Reference proteome</keyword>
<dbReference type="RefSeq" id="WP_093425655.1">
    <property type="nucleotide sequence ID" value="NZ_FOXA01000043.1"/>
</dbReference>
<proteinExistence type="predicted"/>
<dbReference type="EMBL" id="FOXA01000043">
    <property type="protein sequence ID" value="SFQ17038.1"/>
    <property type="molecule type" value="Genomic_DNA"/>
</dbReference>
<sequence>MSEAKLVFDGILPHDDFLRLTEGLYEAEPGSPDGEYYATCDEPAQSAPAHISEIAAAHGVAMLWVCPVQGSVKDGLCHIHYQDADGHQFHFDGYGTSILIRADRLNEPRTVERAVEVQEEIDALEKGLRIL</sequence>
<accession>A0A1I5WBD1</accession>
<organism evidence="1 2">
    <name type="scientific">Tranquillimonas alkanivorans</name>
    <dbReference type="NCBI Taxonomy" id="441119"/>
    <lineage>
        <taxon>Bacteria</taxon>
        <taxon>Pseudomonadati</taxon>
        <taxon>Pseudomonadota</taxon>
        <taxon>Alphaproteobacteria</taxon>
        <taxon>Rhodobacterales</taxon>
        <taxon>Roseobacteraceae</taxon>
        <taxon>Tranquillimonas</taxon>
    </lineage>
</organism>
<reference evidence="1 2" key="1">
    <citation type="submission" date="2016-10" db="EMBL/GenBank/DDBJ databases">
        <authorList>
            <person name="de Groot N.N."/>
        </authorList>
    </citation>
    <scope>NUCLEOTIDE SEQUENCE [LARGE SCALE GENOMIC DNA]</scope>
    <source>
        <strain evidence="1 2">DSM 19547</strain>
    </source>
</reference>
<dbReference type="STRING" id="441119.SAMN04488047_1434"/>
<dbReference type="AlphaFoldDB" id="A0A1I5WBD1"/>
<evidence type="ECO:0000313" key="1">
    <source>
        <dbReference type="EMBL" id="SFQ17038.1"/>
    </source>
</evidence>